<dbReference type="AlphaFoldDB" id="A0A0A9CGX7"/>
<organism evidence="1">
    <name type="scientific">Arundo donax</name>
    <name type="common">Giant reed</name>
    <name type="synonym">Donax arundinaceus</name>
    <dbReference type="NCBI Taxonomy" id="35708"/>
    <lineage>
        <taxon>Eukaryota</taxon>
        <taxon>Viridiplantae</taxon>
        <taxon>Streptophyta</taxon>
        <taxon>Embryophyta</taxon>
        <taxon>Tracheophyta</taxon>
        <taxon>Spermatophyta</taxon>
        <taxon>Magnoliopsida</taxon>
        <taxon>Liliopsida</taxon>
        <taxon>Poales</taxon>
        <taxon>Poaceae</taxon>
        <taxon>PACMAD clade</taxon>
        <taxon>Arundinoideae</taxon>
        <taxon>Arundineae</taxon>
        <taxon>Arundo</taxon>
    </lineage>
</organism>
<dbReference type="EMBL" id="GBRH01222336">
    <property type="protein sequence ID" value="JAD75559.1"/>
    <property type="molecule type" value="Transcribed_RNA"/>
</dbReference>
<reference evidence="1" key="2">
    <citation type="journal article" date="2015" name="Data Brief">
        <title>Shoot transcriptome of the giant reed, Arundo donax.</title>
        <authorList>
            <person name="Barrero R.A."/>
            <person name="Guerrero F.D."/>
            <person name="Moolhuijzen P."/>
            <person name="Goolsby J.A."/>
            <person name="Tidwell J."/>
            <person name="Bellgard S.E."/>
            <person name="Bellgard M.I."/>
        </authorList>
    </citation>
    <scope>NUCLEOTIDE SEQUENCE</scope>
    <source>
        <tissue evidence="1">Shoot tissue taken approximately 20 cm above the soil surface</tissue>
    </source>
</reference>
<accession>A0A0A9CGX7</accession>
<evidence type="ECO:0000313" key="1">
    <source>
        <dbReference type="EMBL" id="JAD75559.1"/>
    </source>
</evidence>
<name>A0A0A9CGX7_ARUDO</name>
<proteinExistence type="predicted"/>
<reference evidence="1" key="1">
    <citation type="submission" date="2014-09" db="EMBL/GenBank/DDBJ databases">
        <authorList>
            <person name="Magalhaes I.L.F."/>
            <person name="Oliveira U."/>
            <person name="Santos F.R."/>
            <person name="Vidigal T.H.D.A."/>
            <person name="Brescovit A.D."/>
            <person name="Santos A.J."/>
        </authorList>
    </citation>
    <scope>NUCLEOTIDE SEQUENCE</scope>
    <source>
        <tissue evidence="1">Shoot tissue taken approximately 20 cm above the soil surface</tissue>
    </source>
</reference>
<sequence>MIIHFDIAVDDFGSNPMISVSIGTKIPPPPTPPTLPNAAPKNPINDPSTICHPNSISGQTCWYELPSLFHIRLATFFSTLISSSGATAAPASDSESPRSAATAAAADANATPMAATACHLLPIARPQQGKPCTSLLPKNQKRKFKKDSKMDFCALVREPWESRD</sequence>
<protein>
    <submittedName>
        <fullName evidence="1">Uncharacterized protein</fullName>
    </submittedName>
</protein>